<dbReference type="AlphaFoldDB" id="A0A164X5H9"/>
<evidence type="ECO:0008006" key="3">
    <source>
        <dbReference type="Google" id="ProtNLM"/>
    </source>
</evidence>
<proteinExistence type="predicted"/>
<gene>
    <name evidence="1" type="ORF">SISNIDRAFT_452308</name>
</gene>
<name>A0A164X5H9_9AGAM</name>
<dbReference type="EMBL" id="KV419401">
    <property type="protein sequence ID" value="KZS95654.1"/>
    <property type="molecule type" value="Genomic_DNA"/>
</dbReference>
<keyword evidence="2" id="KW-1185">Reference proteome</keyword>
<sequence>MGLKLCTRCGKAKYCDKTWFVLCRLIWTLSFDVLFNSQQFHWKEAHKKECRSPEILALEVSASLILVWNLPLAIVDV</sequence>
<protein>
    <recommendedName>
        <fullName evidence="3">MYND-type domain-containing protein</fullName>
    </recommendedName>
</protein>
<evidence type="ECO:0000313" key="1">
    <source>
        <dbReference type="EMBL" id="KZS95654.1"/>
    </source>
</evidence>
<evidence type="ECO:0000313" key="2">
    <source>
        <dbReference type="Proteomes" id="UP000076722"/>
    </source>
</evidence>
<dbReference type="Gene3D" id="6.10.140.2220">
    <property type="match status" value="1"/>
</dbReference>
<reference evidence="1 2" key="1">
    <citation type="journal article" date="2016" name="Mol. Biol. Evol.">
        <title>Comparative Genomics of Early-Diverging Mushroom-Forming Fungi Provides Insights into the Origins of Lignocellulose Decay Capabilities.</title>
        <authorList>
            <person name="Nagy L.G."/>
            <person name="Riley R."/>
            <person name="Tritt A."/>
            <person name="Adam C."/>
            <person name="Daum C."/>
            <person name="Floudas D."/>
            <person name="Sun H."/>
            <person name="Yadav J.S."/>
            <person name="Pangilinan J."/>
            <person name="Larsson K.H."/>
            <person name="Matsuura K."/>
            <person name="Barry K."/>
            <person name="Labutti K."/>
            <person name="Kuo R."/>
            <person name="Ohm R.A."/>
            <person name="Bhattacharya S.S."/>
            <person name="Shirouzu T."/>
            <person name="Yoshinaga Y."/>
            <person name="Martin F.M."/>
            <person name="Grigoriev I.V."/>
            <person name="Hibbett D.S."/>
        </authorList>
    </citation>
    <scope>NUCLEOTIDE SEQUENCE [LARGE SCALE GENOMIC DNA]</scope>
    <source>
        <strain evidence="1 2">HHB9708</strain>
    </source>
</reference>
<dbReference type="Proteomes" id="UP000076722">
    <property type="component" value="Unassembled WGS sequence"/>
</dbReference>
<accession>A0A164X5H9</accession>
<organism evidence="1 2">
    <name type="scientific">Sistotremastrum niveocremeum HHB9708</name>
    <dbReference type="NCBI Taxonomy" id="1314777"/>
    <lineage>
        <taxon>Eukaryota</taxon>
        <taxon>Fungi</taxon>
        <taxon>Dikarya</taxon>
        <taxon>Basidiomycota</taxon>
        <taxon>Agaricomycotina</taxon>
        <taxon>Agaricomycetes</taxon>
        <taxon>Sistotremastrales</taxon>
        <taxon>Sistotremastraceae</taxon>
        <taxon>Sertulicium</taxon>
        <taxon>Sertulicium niveocremeum</taxon>
    </lineage>
</organism>